<dbReference type="OrthoDB" id="7619962at2"/>
<dbReference type="Pfam" id="PF26512">
    <property type="entry name" value="SOI"/>
    <property type="match status" value="1"/>
</dbReference>
<evidence type="ECO:0000256" key="1">
    <source>
        <dbReference type="SAM" id="Phobius"/>
    </source>
</evidence>
<feature type="transmembrane region" description="Helical" evidence="1">
    <location>
        <begin position="34"/>
        <end position="55"/>
    </location>
</feature>
<dbReference type="EMBL" id="VITY01000019">
    <property type="protein sequence ID" value="TWB88065.1"/>
    <property type="molecule type" value="Genomic_DNA"/>
</dbReference>
<dbReference type="RefSeq" id="WP_146992121.1">
    <property type="nucleotide sequence ID" value="NZ_VITY01000019.1"/>
</dbReference>
<name>A0A560KXX4_9BRAD</name>
<evidence type="ECO:0000313" key="2">
    <source>
        <dbReference type="EMBL" id="TWB88065.1"/>
    </source>
</evidence>
<dbReference type="InterPro" id="IPR058965">
    <property type="entry name" value="SOI/HabA-like"/>
</dbReference>
<dbReference type="AlphaFoldDB" id="A0A560KXX4"/>
<proteinExistence type="predicted"/>
<reference evidence="2 3" key="1">
    <citation type="submission" date="2019-06" db="EMBL/GenBank/DDBJ databases">
        <title>Genomic Encyclopedia of Type Strains, Phase IV (KMG-V): Genome sequencing to study the core and pangenomes of soil and plant-associated prokaryotes.</title>
        <authorList>
            <person name="Whitman W."/>
        </authorList>
    </citation>
    <scope>NUCLEOTIDE SEQUENCE [LARGE SCALE GENOMIC DNA]</scope>
    <source>
        <strain evidence="2 3">BR 10355</strain>
    </source>
</reference>
<keyword evidence="1" id="KW-0472">Membrane</keyword>
<keyword evidence="1" id="KW-0812">Transmembrane</keyword>
<organism evidence="2 3">
    <name type="scientific">Bradyrhizobium macuxiense</name>
    <dbReference type="NCBI Taxonomy" id="1755647"/>
    <lineage>
        <taxon>Bacteria</taxon>
        <taxon>Pseudomonadati</taxon>
        <taxon>Pseudomonadota</taxon>
        <taxon>Alphaproteobacteria</taxon>
        <taxon>Hyphomicrobiales</taxon>
        <taxon>Nitrobacteraceae</taxon>
        <taxon>Bradyrhizobium</taxon>
    </lineage>
</organism>
<accession>A0A560KXX4</accession>
<dbReference type="Proteomes" id="UP000321304">
    <property type="component" value="Unassembled WGS sequence"/>
</dbReference>
<protein>
    <submittedName>
        <fullName evidence="2">Hydroxylaminobenzene mutase</fullName>
    </submittedName>
</protein>
<sequence>MDYRRRLLFHGMALFLIGLLTGLAEQHFTNVRMALTAHLEGVMNGTFLLAVGAIWSEVRLASGPRAFAYWALLCGTYGNWAVTTLAAVLGTGALSPVTAAGRGAAPWQETLVTAGFISIGLAIIAASVLLLWGLRGKAAPVGPNA</sequence>
<comment type="caution">
    <text evidence="2">The sequence shown here is derived from an EMBL/GenBank/DDBJ whole genome shotgun (WGS) entry which is preliminary data.</text>
</comment>
<feature type="transmembrane region" description="Helical" evidence="1">
    <location>
        <begin position="110"/>
        <end position="132"/>
    </location>
</feature>
<feature type="transmembrane region" description="Helical" evidence="1">
    <location>
        <begin position="67"/>
        <end position="90"/>
    </location>
</feature>
<keyword evidence="1" id="KW-1133">Transmembrane helix</keyword>
<gene>
    <name evidence="2" type="ORF">FBZ93_11955</name>
</gene>
<evidence type="ECO:0000313" key="3">
    <source>
        <dbReference type="Proteomes" id="UP000321304"/>
    </source>
</evidence>
<keyword evidence="3" id="KW-1185">Reference proteome</keyword>